<keyword evidence="5 9" id="KW-0732">Signal</keyword>
<dbReference type="EMBL" id="JAMKFE010000004">
    <property type="protein sequence ID" value="MCM5679421.1"/>
    <property type="molecule type" value="Genomic_DNA"/>
</dbReference>
<dbReference type="PRINTS" id="PR01008">
    <property type="entry name" value="FLGLRINGFLGH"/>
</dbReference>
<comment type="subcellular location">
    <subcellularLocation>
        <location evidence="9">Cell outer membrane</location>
        <topology evidence="9">Lipid-anchor</topology>
    </subcellularLocation>
    <subcellularLocation>
        <location evidence="9">Bacterial flagellum basal body</location>
    </subcellularLocation>
    <subcellularLocation>
        <location evidence="2">Membrane</location>
    </subcellularLocation>
</comment>
<dbReference type="InterPro" id="IPR000527">
    <property type="entry name" value="Flag_Lring"/>
</dbReference>
<keyword evidence="11" id="KW-0966">Cell projection</keyword>
<sequence length="226" mass="24126">MNTSRKLLVPALCALSLLSTGCETLDPKVEVAEQRTMRPRPVPDVQASNGAIFQAVNYRPLFEDHRARLAGDTLTINIVERVQASQKSSTTVDKTGSIEAGVTALPFLNPNSFNRASASGSSSNTFQGKGGTEASNNFTGTITATVIEVLPNGHLVIAGEKQIGLNKNVEVMRFSGRVDPRSIQAGNTVASSQIADVRIQYKGQGQQAEAQGIGWLARFFLSVLPL</sequence>
<evidence type="ECO:0000256" key="3">
    <source>
        <dbReference type="ARBA" id="ARBA00006929"/>
    </source>
</evidence>
<evidence type="ECO:0000256" key="9">
    <source>
        <dbReference type="HAMAP-Rule" id="MF_00415"/>
    </source>
</evidence>
<dbReference type="HAMAP" id="MF_00415">
    <property type="entry name" value="FlgH"/>
    <property type="match status" value="1"/>
</dbReference>
<dbReference type="RefSeq" id="WP_251777632.1">
    <property type="nucleotide sequence ID" value="NZ_JAMKFE010000004.1"/>
</dbReference>
<dbReference type="PROSITE" id="PS51257">
    <property type="entry name" value="PROKAR_LIPOPROTEIN"/>
    <property type="match status" value="1"/>
</dbReference>
<gene>
    <name evidence="9" type="primary">flgH</name>
    <name evidence="11" type="ORF">M8A51_07740</name>
</gene>
<evidence type="ECO:0000256" key="1">
    <source>
        <dbReference type="ARBA" id="ARBA00002591"/>
    </source>
</evidence>
<keyword evidence="11" id="KW-0969">Cilium</keyword>
<evidence type="ECO:0000256" key="2">
    <source>
        <dbReference type="ARBA" id="ARBA00004370"/>
    </source>
</evidence>
<evidence type="ECO:0000256" key="10">
    <source>
        <dbReference type="SAM" id="SignalP"/>
    </source>
</evidence>
<dbReference type="Proteomes" id="UP001165541">
    <property type="component" value="Unassembled WGS sequence"/>
</dbReference>
<dbReference type="PANTHER" id="PTHR34933:SF3">
    <property type="entry name" value="FLAGELLAR L-RING PROTEIN"/>
    <property type="match status" value="1"/>
</dbReference>
<evidence type="ECO:0000256" key="6">
    <source>
        <dbReference type="ARBA" id="ARBA00023136"/>
    </source>
</evidence>
<keyword evidence="6 9" id="KW-0472">Membrane</keyword>
<comment type="subunit">
    <text evidence="4 9">The basal body constitutes a major portion of the flagellar organelle and consists of four rings (L,P,S, and M) mounted on a central rod.</text>
</comment>
<keyword evidence="7 9" id="KW-0975">Bacterial flagellum</keyword>
<accession>A0ABT0YL07</accession>
<feature type="signal peptide" evidence="10">
    <location>
        <begin position="1"/>
        <end position="21"/>
    </location>
</feature>
<evidence type="ECO:0000256" key="7">
    <source>
        <dbReference type="ARBA" id="ARBA00023143"/>
    </source>
</evidence>
<dbReference type="PANTHER" id="PTHR34933">
    <property type="entry name" value="FLAGELLAR L-RING PROTEIN"/>
    <property type="match status" value="1"/>
</dbReference>
<evidence type="ECO:0000256" key="5">
    <source>
        <dbReference type="ARBA" id="ARBA00022729"/>
    </source>
</evidence>
<reference evidence="11" key="1">
    <citation type="submission" date="2022-05" db="EMBL/GenBank/DDBJ databases">
        <title>Schlegelella sp. nov., isolated from mangrove soil.</title>
        <authorList>
            <person name="Liu Y."/>
            <person name="Ge X."/>
            <person name="Liu W."/>
        </authorList>
    </citation>
    <scope>NUCLEOTIDE SEQUENCE</scope>
    <source>
        <strain evidence="11">S2-27</strain>
    </source>
</reference>
<protein>
    <recommendedName>
        <fullName evidence="9">Flagellar L-ring protein</fullName>
    </recommendedName>
    <alternativeName>
        <fullName evidence="9">Basal body L-ring protein</fullName>
    </alternativeName>
</protein>
<evidence type="ECO:0000313" key="11">
    <source>
        <dbReference type="EMBL" id="MCM5679421.1"/>
    </source>
</evidence>
<comment type="function">
    <text evidence="1 9">Assembles around the rod to form the L-ring and probably protects the motor/basal body from shearing forces during rotation.</text>
</comment>
<comment type="similarity">
    <text evidence="3 9">Belongs to the FlgH family.</text>
</comment>
<keyword evidence="8 9" id="KW-0998">Cell outer membrane</keyword>
<keyword evidence="12" id="KW-1185">Reference proteome</keyword>
<comment type="caution">
    <text evidence="11">The sequence shown here is derived from an EMBL/GenBank/DDBJ whole genome shotgun (WGS) entry which is preliminary data.</text>
</comment>
<feature type="chain" id="PRO_5045877874" description="Flagellar L-ring protein" evidence="10">
    <location>
        <begin position="22"/>
        <end position="226"/>
    </location>
</feature>
<name>A0ABT0YL07_9BURK</name>
<dbReference type="Pfam" id="PF02107">
    <property type="entry name" value="FlgH"/>
    <property type="match status" value="1"/>
</dbReference>
<evidence type="ECO:0000256" key="8">
    <source>
        <dbReference type="ARBA" id="ARBA00023237"/>
    </source>
</evidence>
<keyword evidence="11" id="KW-0282">Flagellum</keyword>
<evidence type="ECO:0000313" key="12">
    <source>
        <dbReference type="Proteomes" id="UP001165541"/>
    </source>
</evidence>
<organism evidence="11 12">
    <name type="scientific">Caldimonas mangrovi</name>
    <dbReference type="NCBI Taxonomy" id="2944811"/>
    <lineage>
        <taxon>Bacteria</taxon>
        <taxon>Pseudomonadati</taxon>
        <taxon>Pseudomonadota</taxon>
        <taxon>Betaproteobacteria</taxon>
        <taxon>Burkholderiales</taxon>
        <taxon>Sphaerotilaceae</taxon>
        <taxon>Caldimonas</taxon>
    </lineage>
</organism>
<proteinExistence type="inferred from homology"/>
<evidence type="ECO:0000256" key="4">
    <source>
        <dbReference type="ARBA" id="ARBA00011439"/>
    </source>
</evidence>
<keyword evidence="9" id="KW-0449">Lipoprotein</keyword>